<sequence>MHASFLTAIAALAASAIATPIEPRAVLASWSADQVTTYVAHIIIGAKFHVSAPAGYVAGAPAFDVTCDVDLVIHPGVQTCTFNGVQAAGSKVEALWQTTPDIVVYHTFGSSKATGTSRSVGYNADFILDVTSVGSA</sequence>
<keyword evidence="1" id="KW-0732">Signal</keyword>
<dbReference type="AlphaFoldDB" id="A0A4Z0YX16"/>
<evidence type="ECO:0000313" key="2">
    <source>
        <dbReference type="EMBL" id="TGJ88614.1"/>
    </source>
</evidence>
<proteinExistence type="predicted"/>
<accession>A0A4Z0YX16</accession>
<protein>
    <recommendedName>
        <fullName evidence="4">AA1-like domain-containing protein</fullName>
    </recommendedName>
</protein>
<evidence type="ECO:0000313" key="3">
    <source>
        <dbReference type="Proteomes" id="UP000297716"/>
    </source>
</evidence>
<name>A0A4Z0YX16_9PEZI</name>
<comment type="caution">
    <text evidence="2">The sequence shown here is derived from an EMBL/GenBank/DDBJ whole genome shotgun (WGS) entry which is preliminary data.</text>
</comment>
<evidence type="ECO:0000256" key="1">
    <source>
        <dbReference type="SAM" id="SignalP"/>
    </source>
</evidence>
<feature type="signal peptide" evidence="1">
    <location>
        <begin position="1"/>
        <end position="18"/>
    </location>
</feature>
<organism evidence="2 3">
    <name type="scientific">Xylaria hypoxylon</name>
    <dbReference type="NCBI Taxonomy" id="37992"/>
    <lineage>
        <taxon>Eukaryota</taxon>
        <taxon>Fungi</taxon>
        <taxon>Dikarya</taxon>
        <taxon>Ascomycota</taxon>
        <taxon>Pezizomycotina</taxon>
        <taxon>Sordariomycetes</taxon>
        <taxon>Xylariomycetidae</taxon>
        <taxon>Xylariales</taxon>
        <taxon>Xylariaceae</taxon>
        <taxon>Xylaria</taxon>
    </lineage>
</organism>
<reference evidence="2 3" key="1">
    <citation type="submission" date="2019-03" db="EMBL/GenBank/DDBJ databases">
        <title>Draft genome sequence of Xylaria hypoxylon DSM 108379, a ubiquitous saprotrophic-parasitic fungi on hardwood.</title>
        <authorList>
            <person name="Buettner E."/>
            <person name="Leonhardt S."/>
            <person name="Gebauer A.M."/>
            <person name="Liers C."/>
            <person name="Hofrichter M."/>
            <person name="Kellner H."/>
        </authorList>
    </citation>
    <scope>NUCLEOTIDE SEQUENCE [LARGE SCALE GENOMIC DNA]</scope>
    <source>
        <strain evidence="2 3">DSM 108379</strain>
    </source>
</reference>
<dbReference type="OrthoDB" id="3490397at2759"/>
<feature type="chain" id="PRO_5021486614" description="AA1-like domain-containing protein" evidence="1">
    <location>
        <begin position="19"/>
        <end position="136"/>
    </location>
</feature>
<keyword evidence="3" id="KW-1185">Reference proteome</keyword>
<gene>
    <name evidence="2" type="ORF">E0Z10_g173</name>
</gene>
<evidence type="ECO:0008006" key="4">
    <source>
        <dbReference type="Google" id="ProtNLM"/>
    </source>
</evidence>
<dbReference type="EMBL" id="SKBN01000002">
    <property type="protein sequence ID" value="TGJ88614.1"/>
    <property type="molecule type" value="Genomic_DNA"/>
</dbReference>
<dbReference type="Proteomes" id="UP000297716">
    <property type="component" value="Unassembled WGS sequence"/>
</dbReference>